<dbReference type="AlphaFoldDB" id="A0A5C8UP46"/>
<evidence type="ECO:0000313" key="1">
    <source>
        <dbReference type="EMBL" id="TXN29671.1"/>
    </source>
</evidence>
<gene>
    <name evidence="1" type="ORF">FVP33_10970</name>
</gene>
<dbReference type="PANTHER" id="PTHR36439">
    <property type="entry name" value="BLL4334 PROTEIN"/>
    <property type="match status" value="1"/>
</dbReference>
<comment type="caution">
    <text evidence="1">The sequence shown here is derived from an EMBL/GenBank/DDBJ whole genome shotgun (WGS) entry which is preliminary data.</text>
</comment>
<dbReference type="PANTHER" id="PTHR36439:SF1">
    <property type="entry name" value="DUF1697 DOMAIN-CONTAINING PROTEIN"/>
    <property type="match status" value="1"/>
</dbReference>
<protein>
    <submittedName>
        <fullName evidence="1">DUF1697 domain-containing protein</fullName>
    </submittedName>
</protein>
<organism evidence="1 2">
    <name type="scientific">Lacisediminihabitans profunda</name>
    <dbReference type="NCBI Taxonomy" id="2594790"/>
    <lineage>
        <taxon>Bacteria</taxon>
        <taxon>Bacillati</taxon>
        <taxon>Actinomycetota</taxon>
        <taxon>Actinomycetes</taxon>
        <taxon>Micrococcales</taxon>
        <taxon>Microbacteriaceae</taxon>
        <taxon>Lacisediminihabitans</taxon>
    </lineage>
</organism>
<dbReference type="Pfam" id="PF08002">
    <property type="entry name" value="DUF1697"/>
    <property type="match status" value="1"/>
</dbReference>
<name>A0A5C8UP46_9MICO</name>
<sequence length="176" mass="18478">MVRYVALLRGINVGTAKAISMADLAEVFAGLGFSDVRTVLRSGNVVFSSSVPLGAHAARSIEAAVRSSTGVQSSVLLLAGGEFAEIAGANPLLAVATDGSKSFVTFAGSMPDRLDVPEAAAIAPELLAVGERAIYQWMPNGSQQTRVPKSFWKQFDAPVTARNWNTVSKLLDLLGE</sequence>
<evidence type="ECO:0000313" key="2">
    <source>
        <dbReference type="Proteomes" id="UP000321379"/>
    </source>
</evidence>
<dbReference type="Proteomes" id="UP000321379">
    <property type="component" value="Unassembled WGS sequence"/>
</dbReference>
<reference evidence="1 2" key="1">
    <citation type="submission" date="2019-08" db="EMBL/GenBank/DDBJ databases">
        <title>Bacterial whole genome sequence for Glaciihabitans sp. CHu50b-6-2.</title>
        <authorList>
            <person name="Jin L."/>
        </authorList>
    </citation>
    <scope>NUCLEOTIDE SEQUENCE [LARGE SCALE GENOMIC DNA]</scope>
    <source>
        <strain evidence="1 2">CHu50b-6-2</strain>
    </source>
</reference>
<dbReference type="PIRSF" id="PIRSF008502">
    <property type="entry name" value="UCP008502"/>
    <property type="match status" value="1"/>
</dbReference>
<accession>A0A5C8UP46</accession>
<keyword evidence="2" id="KW-1185">Reference proteome</keyword>
<dbReference type="InterPro" id="IPR012545">
    <property type="entry name" value="DUF1697"/>
</dbReference>
<dbReference type="EMBL" id="VRMG01000008">
    <property type="protein sequence ID" value="TXN29671.1"/>
    <property type="molecule type" value="Genomic_DNA"/>
</dbReference>
<dbReference type="SUPFAM" id="SSF160379">
    <property type="entry name" value="SP0830-like"/>
    <property type="match status" value="1"/>
</dbReference>
<dbReference type="Gene3D" id="3.30.70.1280">
    <property type="entry name" value="SP0830-like domains"/>
    <property type="match status" value="1"/>
</dbReference>
<dbReference type="RefSeq" id="WP_147783715.1">
    <property type="nucleotide sequence ID" value="NZ_VRMG01000008.1"/>
</dbReference>
<proteinExistence type="predicted"/>